<dbReference type="InterPro" id="IPR055414">
    <property type="entry name" value="LRR_R13L4/SHOC2-like"/>
</dbReference>
<sequence length="209" mass="23048">MAVSMSSSWLLRTWVGLLMVMVRWASATNPDVEALSALRQSLSDPDHVLDSWDPNLVDACTWLHVTCDSDSRVTRVTMTNVFDVTNSTIYPCRDLGMSNLSGKLVPELGNLEHLQYLELFKNNIQGTIPSELGNLKNLVALDLYNNQLSGSIPPELGKLQSLLFLRLNDNKLTGEVPKELSNLHLQVLNLSNNNLSGPVPPVGPYPPSL</sequence>
<evidence type="ECO:0000259" key="6">
    <source>
        <dbReference type="Pfam" id="PF23598"/>
    </source>
</evidence>
<feature type="chain" id="PRO_5040455710" description="Leucine-rich repeat-containing N-terminal plant-type domain-containing protein" evidence="4">
    <location>
        <begin position="28"/>
        <end position="209"/>
    </location>
</feature>
<feature type="signal peptide" evidence="4">
    <location>
        <begin position="1"/>
        <end position="27"/>
    </location>
</feature>
<dbReference type="InterPro" id="IPR032675">
    <property type="entry name" value="LRR_dom_sf"/>
</dbReference>
<evidence type="ECO:0000259" key="5">
    <source>
        <dbReference type="Pfam" id="PF08263"/>
    </source>
</evidence>
<evidence type="ECO:0000256" key="3">
    <source>
        <dbReference type="ARBA" id="ARBA00022737"/>
    </source>
</evidence>
<dbReference type="Gene3D" id="3.80.10.10">
    <property type="entry name" value="Ribonuclease Inhibitor"/>
    <property type="match status" value="1"/>
</dbReference>
<dbReference type="Pfam" id="PF23598">
    <property type="entry name" value="LRR_14"/>
    <property type="match status" value="1"/>
</dbReference>
<evidence type="ECO:0000313" key="8">
    <source>
        <dbReference type="Proteomes" id="UP001153076"/>
    </source>
</evidence>
<keyword evidence="3" id="KW-0677">Repeat</keyword>
<evidence type="ECO:0000256" key="1">
    <source>
        <dbReference type="ARBA" id="ARBA00022614"/>
    </source>
</evidence>
<keyword evidence="2 4" id="KW-0732">Signal</keyword>
<evidence type="ECO:0000256" key="4">
    <source>
        <dbReference type="SAM" id="SignalP"/>
    </source>
</evidence>
<dbReference type="Proteomes" id="UP001153076">
    <property type="component" value="Unassembled WGS sequence"/>
</dbReference>
<dbReference type="FunFam" id="3.80.10.10:FF:000024">
    <property type="entry name" value="Somatic embryogenesis receptor kinase 1"/>
    <property type="match status" value="1"/>
</dbReference>
<comment type="caution">
    <text evidence="7">The sequence shown here is derived from an EMBL/GenBank/DDBJ whole genome shotgun (WGS) entry which is preliminary data.</text>
</comment>
<dbReference type="EMBL" id="JAKOGI010000019">
    <property type="protein sequence ID" value="KAJ8449718.1"/>
    <property type="molecule type" value="Genomic_DNA"/>
</dbReference>
<keyword evidence="8" id="KW-1185">Reference proteome</keyword>
<evidence type="ECO:0008006" key="9">
    <source>
        <dbReference type="Google" id="ProtNLM"/>
    </source>
</evidence>
<dbReference type="InterPro" id="IPR013210">
    <property type="entry name" value="LRR_N_plant-typ"/>
</dbReference>
<dbReference type="AlphaFoldDB" id="A0A9Q1KVN1"/>
<name>A0A9Q1KVN1_9CARY</name>
<dbReference type="PANTHER" id="PTHR47988">
    <property type="entry name" value="SOMATIC EMBRYOGENESIS RECEPTOR KINASE 1"/>
    <property type="match status" value="1"/>
</dbReference>
<protein>
    <recommendedName>
        <fullName evidence="9">Leucine-rich repeat-containing N-terminal plant-type domain-containing protein</fullName>
    </recommendedName>
</protein>
<organism evidence="7 8">
    <name type="scientific">Carnegiea gigantea</name>
    <dbReference type="NCBI Taxonomy" id="171969"/>
    <lineage>
        <taxon>Eukaryota</taxon>
        <taxon>Viridiplantae</taxon>
        <taxon>Streptophyta</taxon>
        <taxon>Embryophyta</taxon>
        <taxon>Tracheophyta</taxon>
        <taxon>Spermatophyta</taxon>
        <taxon>Magnoliopsida</taxon>
        <taxon>eudicotyledons</taxon>
        <taxon>Gunneridae</taxon>
        <taxon>Pentapetalae</taxon>
        <taxon>Caryophyllales</taxon>
        <taxon>Cactineae</taxon>
        <taxon>Cactaceae</taxon>
        <taxon>Cactoideae</taxon>
        <taxon>Echinocereeae</taxon>
        <taxon>Carnegiea</taxon>
    </lineage>
</organism>
<evidence type="ECO:0000256" key="2">
    <source>
        <dbReference type="ARBA" id="ARBA00022729"/>
    </source>
</evidence>
<feature type="domain" description="Disease resistance R13L4/SHOC-2-like LRR" evidence="6">
    <location>
        <begin position="102"/>
        <end position="191"/>
    </location>
</feature>
<evidence type="ECO:0000313" key="7">
    <source>
        <dbReference type="EMBL" id="KAJ8449718.1"/>
    </source>
</evidence>
<keyword evidence="1" id="KW-0433">Leucine-rich repeat</keyword>
<gene>
    <name evidence="7" type="ORF">Cgig2_001374</name>
</gene>
<proteinExistence type="predicted"/>
<dbReference type="SUPFAM" id="SSF52058">
    <property type="entry name" value="L domain-like"/>
    <property type="match status" value="1"/>
</dbReference>
<feature type="domain" description="Leucine-rich repeat-containing N-terminal plant-type" evidence="5">
    <location>
        <begin position="29"/>
        <end position="68"/>
    </location>
</feature>
<dbReference type="Pfam" id="PF08263">
    <property type="entry name" value="LRRNT_2"/>
    <property type="match status" value="1"/>
</dbReference>
<accession>A0A9Q1KVN1</accession>
<dbReference type="OrthoDB" id="1394818at2759"/>
<reference evidence="7" key="1">
    <citation type="submission" date="2022-04" db="EMBL/GenBank/DDBJ databases">
        <title>Carnegiea gigantea Genome sequencing and assembly v2.</title>
        <authorList>
            <person name="Copetti D."/>
            <person name="Sanderson M.J."/>
            <person name="Burquez A."/>
            <person name="Wojciechowski M.F."/>
        </authorList>
    </citation>
    <scope>NUCLEOTIDE SEQUENCE</scope>
    <source>
        <strain evidence="7">SGP5-SGP5p</strain>
        <tissue evidence="7">Aerial part</tissue>
    </source>
</reference>